<dbReference type="InterPro" id="IPR036291">
    <property type="entry name" value="NAD(P)-bd_dom_sf"/>
</dbReference>
<dbReference type="EMBL" id="PJEO01000014">
    <property type="protein sequence ID" value="PKQ46204.1"/>
    <property type="molecule type" value="Genomic_DNA"/>
</dbReference>
<dbReference type="AlphaFoldDB" id="A0A2N3HMT9"/>
<evidence type="ECO:0000313" key="6">
    <source>
        <dbReference type="Proteomes" id="UP000233435"/>
    </source>
</evidence>
<dbReference type="GO" id="GO:0016491">
    <property type="term" value="F:oxidoreductase activity"/>
    <property type="evidence" value="ECO:0007669"/>
    <property type="project" value="UniProtKB-KW"/>
</dbReference>
<protein>
    <submittedName>
        <fullName evidence="5">Oxidoreductase</fullName>
    </submittedName>
</protein>
<sequence>MTEQSQTKKIKWGIIGLGGIANKFANDLLTIKDAELYAVASRTQEKANDFAKKYGAKKAYATYEDLANDPNIDAVYIATPHALHKENAIMCLEKGIAVLGEKPFAMNAQDVDAMIAKAKEKNVLLMEALWTYFLPHYQYVLKELENKTYGNILKIESDFGFKKPFDTKDRLFNKAVGGGSLLDIGIYPIFASLSTLGMPNNIEAKATFFENGIDSSCHMVFNYGDDVKAYLKSSILEVFPTEAIFYCEKGTIKINREFHCPSTVTLISDGKEETIDFGYDSNIFGYKYETMHFNKLLQEGKKESDIMTFDFSRKLIKLLDDVRGIIKLSY</sequence>
<comment type="caution">
    <text evidence="5">The sequence shown here is derived from an EMBL/GenBank/DDBJ whole genome shotgun (WGS) entry which is preliminary data.</text>
</comment>
<evidence type="ECO:0000313" key="5">
    <source>
        <dbReference type="EMBL" id="PKQ46204.1"/>
    </source>
</evidence>
<dbReference type="PANTHER" id="PTHR22604:SF105">
    <property type="entry name" value="TRANS-1,2-DIHYDROBENZENE-1,2-DIOL DEHYDROGENASE"/>
    <property type="match status" value="1"/>
</dbReference>
<dbReference type="InterPro" id="IPR000683">
    <property type="entry name" value="Gfo/Idh/MocA-like_OxRdtase_N"/>
</dbReference>
<name>A0A2N3HMT9_9FLAO</name>
<evidence type="ECO:0000256" key="1">
    <source>
        <dbReference type="ARBA" id="ARBA00010928"/>
    </source>
</evidence>
<dbReference type="InterPro" id="IPR050984">
    <property type="entry name" value="Gfo/Idh/MocA_domain"/>
</dbReference>
<feature type="domain" description="GFO/IDH/MocA-like oxidoreductase" evidence="4">
    <location>
        <begin position="138"/>
        <end position="252"/>
    </location>
</feature>
<proteinExistence type="inferred from homology"/>
<evidence type="ECO:0000256" key="2">
    <source>
        <dbReference type="ARBA" id="ARBA00023002"/>
    </source>
</evidence>
<dbReference type="SUPFAM" id="SSF55347">
    <property type="entry name" value="Glyceraldehyde-3-phosphate dehydrogenase-like, C-terminal domain"/>
    <property type="match status" value="1"/>
</dbReference>
<dbReference type="PANTHER" id="PTHR22604">
    <property type="entry name" value="OXIDOREDUCTASES"/>
    <property type="match status" value="1"/>
</dbReference>
<dbReference type="RefSeq" id="WP_106658480.1">
    <property type="nucleotide sequence ID" value="NZ_PJEO01000014.1"/>
</dbReference>
<keyword evidence="6" id="KW-1185">Reference proteome</keyword>
<evidence type="ECO:0000259" key="3">
    <source>
        <dbReference type="Pfam" id="PF01408"/>
    </source>
</evidence>
<evidence type="ECO:0000259" key="4">
    <source>
        <dbReference type="Pfam" id="PF22725"/>
    </source>
</evidence>
<feature type="domain" description="Gfo/Idh/MocA-like oxidoreductase N-terminal" evidence="3">
    <location>
        <begin position="10"/>
        <end position="127"/>
    </location>
</feature>
<dbReference type="InterPro" id="IPR055170">
    <property type="entry name" value="GFO_IDH_MocA-like_dom"/>
</dbReference>
<reference evidence="5 6" key="1">
    <citation type="submission" date="2017-12" db="EMBL/GenBank/DDBJ databases">
        <title>Confluentibacter flavum sp. nov., isolated from the saline lake.</title>
        <authorList>
            <person name="Yu L."/>
        </authorList>
    </citation>
    <scope>NUCLEOTIDE SEQUENCE [LARGE SCALE GENOMIC DNA]</scope>
    <source>
        <strain evidence="5 6">3B</strain>
    </source>
</reference>
<dbReference type="Pfam" id="PF22725">
    <property type="entry name" value="GFO_IDH_MocA_C3"/>
    <property type="match status" value="1"/>
</dbReference>
<dbReference type="Proteomes" id="UP000233435">
    <property type="component" value="Unassembled WGS sequence"/>
</dbReference>
<dbReference type="OrthoDB" id="9815825at2"/>
<dbReference type="Pfam" id="PF01408">
    <property type="entry name" value="GFO_IDH_MocA"/>
    <property type="match status" value="1"/>
</dbReference>
<dbReference type="GO" id="GO:0000166">
    <property type="term" value="F:nucleotide binding"/>
    <property type="evidence" value="ECO:0007669"/>
    <property type="project" value="InterPro"/>
</dbReference>
<keyword evidence="2" id="KW-0560">Oxidoreductase</keyword>
<organism evidence="5 6">
    <name type="scientific">Confluentibacter flavum</name>
    <dbReference type="NCBI Taxonomy" id="1909700"/>
    <lineage>
        <taxon>Bacteria</taxon>
        <taxon>Pseudomonadati</taxon>
        <taxon>Bacteroidota</taxon>
        <taxon>Flavobacteriia</taxon>
        <taxon>Flavobacteriales</taxon>
        <taxon>Flavobacteriaceae</taxon>
        <taxon>Confluentibacter</taxon>
    </lineage>
</organism>
<dbReference type="Gene3D" id="3.30.360.10">
    <property type="entry name" value="Dihydrodipicolinate Reductase, domain 2"/>
    <property type="match status" value="1"/>
</dbReference>
<gene>
    <name evidence="5" type="ORF">CSW08_03300</name>
</gene>
<dbReference type="SUPFAM" id="SSF51735">
    <property type="entry name" value="NAD(P)-binding Rossmann-fold domains"/>
    <property type="match status" value="1"/>
</dbReference>
<accession>A0A2N3HMT9</accession>
<dbReference type="Gene3D" id="3.40.50.720">
    <property type="entry name" value="NAD(P)-binding Rossmann-like Domain"/>
    <property type="match status" value="1"/>
</dbReference>
<comment type="similarity">
    <text evidence="1">Belongs to the Gfo/Idh/MocA family.</text>
</comment>